<dbReference type="GO" id="GO:0003723">
    <property type="term" value="F:RNA binding"/>
    <property type="evidence" value="ECO:0007669"/>
    <property type="project" value="UniProtKB-UniRule"/>
</dbReference>
<feature type="region of interest" description="Disordered" evidence="2">
    <location>
        <begin position="206"/>
        <end position="246"/>
    </location>
</feature>
<feature type="compositionally biased region" description="Basic and acidic residues" evidence="2">
    <location>
        <begin position="370"/>
        <end position="387"/>
    </location>
</feature>
<feature type="compositionally biased region" description="Basic and acidic residues" evidence="2">
    <location>
        <begin position="219"/>
        <end position="241"/>
    </location>
</feature>
<dbReference type="InterPro" id="IPR035979">
    <property type="entry name" value="RBD_domain_sf"/>
</dbReference>
<feature type="region of interest" description="Disordered" evidence="2">
    <location>
        <begin position="253"/>
        <end position="272"/>
    </location>
</feature>
<dbReference type="InterPro" id="IPR043151">
    <property type="entry name" value="BAH_sf"/>
</dbReference>
<dbReference type="PANTHER" id="PTHR47073">
    <property type="entry name" value="PROTEIN ANTI-SILENCING 1"/>
    <property type="match status" value="1"/>
</dbReference>
<dbReference type="AlphaFoldDB" id="A0AAD7PKV1"/>
<comment type="caution">
    <text evidence="4">The sequence shown here is derived from an EMBL/GenBank/DDBJ whole genome shotgun (WGS) entry which is preliminary data.</text>
</comment>
<dbReference type="Gene3D" id="2.30.30.490">
    <property type="match status" value="2"/>
</dbReference>
<evidence type="ECO:0000256" key="2">
    <source>
        <dbReference type="SAM" id="MobiDB-lite"/>
    </source>
</evidence>
<organism evidence="4 5">
    <name type="scientific">Quillaja saponaria</name>
    <name type="common">Soap bark tree</name>
    <dbReference type="NCBI Taxonomy" id="32244"/>
    <lineage>
        <taxon>Eukaryota</taxon>
        <taxon>Viridiplantae</taxon>
        <taxon>Streptophyta</taxon>
        <taxon>Embryophyta</taxon>
        <taxon>Tracheophyta</taxon>
        <taxon>Spermatophyta</taxon>
        <taxon>Magnoliopsida</taxon>
        <taxon>eudicotyledons</taxon>
        <taxon>Gunneridae</taxon>
        <taxon>Pentapetalae</taxon>
        <taxon>rosids</taxon>
        <taxon>fabids</taxon>
        <taxon>Fabales</taxon>
        <taxon>Quillajaceae</taxon>
        <taxon>Quillaja</taxon>
    </lineage>
</organism>
<dbReference type="KEGG" id="qsa:O6P43_019308"/>
<feature type="domain" description="RRM" evidence="3">
    <location>
        <begin position="446"/>
        <end position="529"/>
    </location>
</feature>
<feature type="compositionally biased region" description="Polar residues" evidence="2">
    <location>
        <begin position="348"/>
        <end position="361"/>
    </location>
</feature>
<dbReference type="InterPro" id="IPR000504">
    <property type="entry name" value="RRM_dom"/>
</dbReference>
<sequence length="610" mass="68514">MGEVEEETIEFNWGKKRGVGGKKKDVQFYESFTYDGVEYILFDSVYLYKEGEPEPYIGVGLANVNPLEALAGKCNVICISKDHRNPQPLDDEVQMADFVFYRTFDVAHRTISDKIDDTIAGIHVKFIFNKIDPQKPAGVLKPGFDEKGVSGNDTAIKKVVPLSGQKDRDCVTVKSDGKYVDSLVKESVDSKPSLVKQKCSVGGKLASSVDGQETTKSNGRLEKTIPQSKVKENAESKDSVIKRKSLSGQFASRKDVGFGETDKSGDRQQSISDEKAILRSKVDSNLGECEGRKVFVREVEVEQEVQSSHENCRLEEKPSKKAKMDDSCKVSYGETNSMHKCVSDGGESKTSSQIEVATNNKSKLKLAMEPYRKEEVPSKKMKLDENPSKPSNGKLRKESSLDSPNVDIKVDSRIMEVTRRPDADKSRWFRGIPWEERMKSAHDQGTLVLLQNLDPALTSAEVEDIVWHGFKENCTAKMVQRTAFSSPYYGQAYVIFKTREAAEMAVRKLDQGCLLLSNGRPLVASIGNPCFPEKKPTFYGHLVVDQHRVQSQRDMKDAVSTSHCSQPNNIEYDMAMEWCLLQERADCSWKMLYRRQGEEVKKLKAKLKSK</sequence>
<keyword evidence="1" id="KW-0694">RNA-binding</keyword>
<feature type="compositionally biased region" description="Polar residues" evidence="2">
    <location>
        <begin position="209"/>
        <end position="218"/>
    </location>
</feature>
<gene>
    <name evidence="4" type="ORF">O6P43_019308</name>
</gene>
<accession>A0AAD7PKV1</accession>
<keyword evidence="5" id="KW-1185">Reference proteome</keyword>
<evidence type="ECO:0000313" key="5">
    <source>
        <dbReference type="Proteomes" id="UP001163823"/>
    </source>
</evidence>
<dbReference type="Gene3D" id="3.30.70.330">
    <property type="match status" value="1"/>
</dbReference>
<dbReference type="InterPro" id="IPR012677">
    <property type="entry name" value="Nucleotide-bd_a/b_plait_sf"/>
</dbReference>
<feature type="region of interest" description="Disordered" evidence="2">
    <location>
        <begin position="336"/>
        <end position="403"/>
    </location>
</feature>
<evidence type="ECO:0000256" key="1">
    <source>
        <dbReference type="PROSITE-ProRule" id="PRU00176"/>
    </source>
</evidence>
<proteinExistence type="predicted"/>
<reference evidence="4" key="1">
    <citation type="journal article" date="2023" name="Science">
        <title>Elucidation of the pathway for biosynthesis of saponin adjuvants from the soapbark tree.</title>
        <authorList>
            <person name="Reed J."/>
            <person name="Orme A."/>
            <person name="El-Demerdash A."/>
            <person name="Owen C."/>
            <person name="Martin L.B.B."/>
            <person name="Misra R.C."/>
            <person name="Kikuchi S."/>
            <person name="Rejzek M."/>
            <person name="Martin A.C."/>
            <person name="Harkess A."/>
            <person name="Leebens-Mack J."/>
            <person name="Louveau T."/>
            <person name="Stephenson M.J."/>
            <person name="Osbourn A."/>
        </authorList>
    </citation>
    <scope>NUCLEOTIDE SEQUENCE</scope>
    <source>
        <strain evidence="4">S10</strain>
    </source>
</reference>
<dbReference type="Proteomes" id="UP001163823">
    <property type="component" value="Chromosome 8"/>
</dbReference>
<dbReference type="EMBL" id="JARAOO010000008">
    <property type="protein sequence ID" value="KAJ7958604.1"/>
    <property type="molecule type" value="Genomic_DNA"/>
</dbReference>
<dbReference type="SUPFAM" id="SSF54928">
    <property type="entry name" value="RNA-binding domain, RBD"/>
    <property type="match status" value="1"/>
</dbReference>
<name>A0AAD7PKV1_QUISA</name>
<evidence type="ECO:0000313" key="4">
    <source>
        <dbReference type="EMBL" id="KAJ7958604.1"/>
    </source>
</evidence>
<dbReference type="PROSITE" id="PS50102">
    <property type="entry name" value="RRM"/>
    <property type="match status" value="1"/>
</dbReference>
<dbReference type="CDD" id="cd00590">
    <property type="entry name" value="RRM_SF"/>
    <property type="match status" value="1"/>
</dbReference>
<dbReference type="PANTHER" id="PTHR47073:SF2">
    <property type="entry name" value="PROTEIN ANTI-SILENCING 1"/>
    <property type="match status" value="1"/>
</dbReference>
<evidence type="ECO:0000259" key="3">
    <source>
        <dbReference type="PROSITE" id="PS50102"/>
    </source>
</evidence>
<protein>
    <submittedName>
        <fullName evidence="4">Bromo-adjacent-like (BAH) domain protein</fullName>
    </submittedName>
</protein>